<evidence type="ECO:0000256" key="1">
    <source>
        <dbReference type="ARBA" id="ARBA00022448"/>
    </source>
</evidence>
<comment type="caution">
    <text evidence="7">The sequence shown here is derived from an EMBL/GenBank/DDBJ whole genome shotgun (WGS) entry which is preliminary data.</text>
</comment>
<name>A0A5J5HY73_9SPHN</name>
<proteinExistence type="predicted"/>
<dbReference type="GO" id="GO:0005524">
    <property type="term" value="F:ATP binding"/>
    <property type="evidence" value="ECO:0007669"/>
    <property type="project" value="UniProtKB-KW"/>
</dbReference>
<dbReference type="InterPro" id="IPR027417">
    <property type="entry name" value="P-loop_NTPase"/>
</dbReference>
<accession>A0A5J5HY73</accession>
<gene>
    <name evidence="7" type="ORF">F4U95_17925</name>
    <name evidence="6" type="ORF">F4U96_17800</name>
</gene>
<dbReference type="EMBL" id="VYQA01000015">
    <property type="protein sequence ID" value="KAA9026801.1"/>
    <property type="molecule type" value="Genomic_DNA"/>
</dbReference>
<dbReference type="InterPro" id="IPR017871">
    <property type="entry name" value="ABC_transporter-like_CS"/>
</dbReference>
<dbReference type="PANTHER" id="PTHR43023">
    <property type="entry name" value="PROTEIN TRIGALACTOSYLDIACYLGLYCEROL 3, CHLOROPLASTIC"/>
    <property type="match status" value="1"/>
</dbReference>
<evidence type="ECO:0000313" key="8">
    <source>
        <dbReference type="Proteomes" id="UP000325933"/>
    </source>
</evidence>
<dbReference type="Proteomes" id="UP000325933">
    <property type="component" value="Unassembled WGS sequence"/>
</dbReference>
<dbReference type="SUPFAM" id="SSF52540">
    <property type="entry name" value="P-loop containing nucleoside triphosphate hydrolases"/>
    <property type="match status" value="1"/>
</dbReference>
<keyword evidence="9" id="KW-1185">Reference proteome</keyword>
<reference evidence="8 9" key="1">
    <citation type="submission" date="2019-09" db="EMBL/GenBank/DDBJ databases">
        <authorList>
            <person name="Feng G."/>
        </authorList>
    </citation>
    <scope>NUCLEOTIDE SEQUENCE [LARGE SCALE GENOMIC DNA]</scope>
    <source>
        <strain evidence="7 8">KACC 19283</strain>
        <strain evidence="6 9">KACC 19284</strain>
    </source>
</reference>
<sequence>MSEEEISQAEEERIEAALQTSGIAISVRGLRNSFGDQLIHDGLDLDVRKGEILGVVGGSGTGKSVLMRTIIGLQTPDAGDIHVFGESMVGRSDNEALAIRKRWGVLFQGGALFSTLTVAENVEVPIREYYPNIGPQLRDEIAAYKIRMTGLPTEAGPKYPSELSGGMKKRAGLARALALDPDLLFLDEPTAGLDPIGAAAFDEMTRKLQQTLGLTVFLITHDLDTLYSICDRVAVLADRKVTAVGTIDELLATDHPWIQEYFNGPRGRAATAAVSREKDREQTKAAQGPSDGRR</sequence>
<keyword evidence="3 7" id="KW-0067">ATP-binding</keyword>
<feature type="region of interest" description="Disordered" evidence="4">
    <location>
        <begin position="269"/>
        <end position="294"/>
    </location>
</feature>
<evidence type="ECO:0000256" key="3">
    <source>
        <dbReference type="ARBA" id="ARBA00022840"/>
    </source>
</evidence>
<evidence type="ECO:0000256" key="2">
    <source>
        <dbReference type="ARBA" id="ARBA00022741"/>
    </source>
</evidence>
<organism evidence="7 8">
    <name type="scientific">Sphingobium limneticum</name>
    <dbReference type="NCBI Taxonomy" id="1007511"/>
    <lineage>
        <taxon>Bacteria</taxon>
        <taxon>Pseudomonadati</taxon>
        <taxon>Pseudomonadota</taxon>
        <taxon>Alphaproteobacteria</taxon>
        <taxon>Sphingomonadales</taxon>
        <taxon>Sphingomonadaceae</taxon>
        <taxon>Sphingobium</taxon>
    </lineage>
</organism>
<evidence type="ECO:0000256" key="4">
    <source>
        <dbReference type="SAM" id="MobiDB-lite"/>
    </source>
</evidence>
<evidence type="ECO:0000313" key="6">
    <source>
        <dbReference type="EMBL" id="KAA9013723.1"/>
    </source>
</evidence>
<dbReference type="SMART" id="SM00382">
    <property type="entry name" value="AAA"/>
    <property type="match status" value="1"/>
</dbReference>
<dbReference type="Proteomes" id="UP000326364">
    <property type="component" value="Unassembled WGS sequence"/>
</dbReference>
<evidence type="ECO:0000259" key="5">
    <source>
        <dbReference type="PROSITE" id="PS50893"/>
    </source>
</evidence>
<dbReference type="PROSITE" id="PS00211">
    <property type="entry name" value="ABC_TRANSPORTER_1"/>
    <property type="match status" value="1"/>
</dbReference>
<dbReference type="GO" id="GO:0016887">
    <property type="term" value="F:ATP hydrolysis activity"/>
    <property type="evidence" value="ECO:0007669"/>
    <property type="project" value="InterPro"/>
</dbReference>
<dbReference type="RefSeq" id="WP_150426592.1">
    <property type="nucleotide sequence ID" value="NZ_VYQA01000015.1"/>
</dbReference>
<dbReference type="InterPro" id="IPR003439">
    <property type="entry name" value="ABC_transporter-like_ATP-bd"/>
</dbReference>
<dbReference type="InterPro" id="IPR003593">
    <property type="entry name" value="AAA+_ATPase"/>
</dbReference>
<dbReference type="AlphaFoldDB" id="A0A5J5HY73"/>
<feature type="domain" description="ABC transporter" evidence="5">
    <location>
        <begin position="25"/>
        <end position="263"/>
    </location>
</feature>
<keyword evidence="1" id="KW-0813">Transport</keyword>
<evidence type="ECO:0000313" key="9">
    <source>
        <dbReference type="Proteomes" id="UP000326364"/>
    </source>
</evidence>
<keyword evidence="2" id="KW-0547">Nucleotide-binding</keyword>
<dbReference type="CDD" id="cd03261">
    <property type="entry name" value="ABC_Org_Solvent_Resistant"/>
    <property type="match status" value="1"/>
</dbReference>
<dbReference type="EMBL" id="VYQB01000015">
    <property type="protein sequence ID" value="KAA9013723.1"/>
    <property type="molecule type" value="Genomic_DNA"/>
</dbReference>
<dbReference type="PROSITE" id="PS50893">
    <property type="entry name" value="ABC_TRANSPORTER_2"/>
    <property type="match status" value="1"/>
</dbReference>
<dbReference type="Gene3D" id="3.40.50.300">
    <property type="entry name" value="P-loop containing nucleotide triphosphate hydrolases"/>
    <property type="match status" value="1"/>
</dbReference>
<protein>
    <submittedName>
        <fullName evidence="7">ABC transporter ATP-binding protein</fullName>
    </submittedName>
</protein>
<dbReference type="PANTHER" id="PTHR43023:SF3">
    <property type="entry name" value="PROTEIN TRIGALACTOSYLDIACYLGLYCEROL 3, CHLOROPLASTIC"/>
    <property type="match status" value="1"/>
</dbReference>
<dbReference type="Pfam" id="PF00005">
    <property type="entry name" value="ABC_tran"/>
    <property type="match status" value="1"/>
</dbReference>
<evidence type="ECO:0000313" key="7">
    <source>
        <dbReference type="EMBL" id="KAA9026801.1"/>
    </source>
</evidence>